<dbReference type="OrthoDB" id="5465269at2"/>
<evidence type="ECO:0000313" key="2">
    <source>
        <dbReference type="Proteomes" id="UP000184694"/>
    </source>
</evidence>
<dbReference type="EMBL" id="FSRG01000005">
    <property type="protein sequence ID" value="SIO16878.1"/>
    <property type="molecule type" value="Genomic_DNA"/>
</dbReference>
<dbReference type="Proteomes" id="UP000184694">
    <property type="component" value="Unassembled WGS sequence"/>
</dbReference>
<dbReference type="RefSeq" id="WP_074216874.1">
    <property type="nucleotide sequence ID" value="NZ_FSRG01000005.1"/>
</dbReference>
<keyword evidence="2" id="KW-1185">Reference proteome</keyword>
<dbReference type="STRING" id="1121457.SAMN02745161_2106"/>
<evidence type="ECO:0000313" key="1">
    <source>
        <dbReference type="EMBL" id="SIO16878.1"/>
    </source>
</evidence>
<reference evidence="2" key="1">
    <citation type="submission" date="2016-11" db="EMBL/GenBank/DDBJ databases">
        <authorList>
            <person name="Varghese N."/>
            <person name="Submissions S."/>
        </authorList>
    </citation>
    <scope>NUCLEOTIDE SEQUENCE [LARGE SCALE GENOMIC DNA]</scope>
    <source>
        <strain evidence="2">DSM 17456</strain>
    </source>
</reference>
<proteinExistence type="predicted"/>
<gene>
    <name evidence="1" type="ORF">SAMN02745161_2106</name>
</gene>
<sequence>MERRTRSQHNEVNLLPFSGLGIALPCVNARAEFSRLVPIAAEAESPQQPLRPDFMPICNGYGFRLLIALGREIRGR</sequence>
<name>A0A1N6HAL2_9BACT</name>
<protein>
    <submittedName>
        <fullName evidence="1">Uncharacterized protein</fullName>
    </submittedName>
</protein>
<accession>A0A1N6HAL2</accession>
<dbReference type="AlphaFoldDB" id="A0A1N6HAL2"/>
<organism evidence="1 2">
    <name type="scientific">Halodesulfovibrio marinisediminis DSM 17456</name>
    <dbReference type="NCBI Taxonomy" id="1121457"/>
    <lineage>
        <taxon>Bacteria</taxon>
        <taxon>Pseudomonadati</taxon>
        <taxon>Thermodesulfobacteriota</taxon>
        <taxon>Desulfovibrionia</taxon>
        <taxon>Desulfovibrionales</taxon>
        <taxon>Desulfovibrionaceae</taxon>
        <taxon>Halodesulfovibrio</taxon>
    </lineage>
</organism>